<dbReference type="InterPro" id="IPR014729">
    <property type="entry name" value="Rossmann-like_a/b/a_fold"/>
</dbReference>
<dbReference type="RefSeq" id="WP_050048022.1">
    <property type="nucleotide sequence ID" value="NZ_CP008874.1"/>
</dbReference>
<sequence length="144" mass="15882">MVEPSFEEILVPTDGSAAAKRAGEHAIDLAKRYDGTVHTLYVMDMGDAGFVATPSDIGETRNRLEEKGQEYTDEIKLLAVDEDVDVVTEIRTGIPEDEVIEYIDEEDIDLLVMGKRGRSDPDKPLFGTLTGRLIGHLDIPVHTV</sequence>
<dbReference type="KEGG" id="hsf:HLASA_0734"/>
<evidence type="ECO:0000313" key="4">
    <source>
        <dbReference type="EMBL" id="ALG81635.1"/>
    </source>
</evidence>
<dbReference type="EMBL" id="CP011564">
    <property type="protein sequence ID" value="ALG81635.1"/>
    <property type="molecule type" value="Genomic_DNA"/>
</dbReference>
<dbReference type="Proteomes" id="UP000069906">
    <property type="component" value="Chromosome"/>
</dbReference>
<dbReference type="PANTHER" id="PTHR46268:SF6">
    <property type="entry name" value="UNIVERSAL STRESS PROTEIN UP12"/>
    <property type="match status" value="1"/>
</dbReference>
<feature type="domain" description="UspA" evidence="2">
    <location>
        <begin position="6"/>
        <end position="144"/>
    </location>
</feature>
<protein>
    <submittedName>
        <fullName evidence="3">UspA domain-containing protein</fullName>
    </submittedName>
</protein>
<dbReference type="Pfam" id="PF00582">
    <property type="entry name" value="Usp"/>
    <property type="match status" value="1"/>
</dbReference>
<keyword evidence="6" id="KW-1185">Reference proteome</keyword>
<dbReference type="STRING" id="1604004.HLASA_0734"/>
<reference evidence="5" key="2">
    <citation type="submission" date="2015-05" db="EMBL/GenBank/DDBJ databases">
        <title>Complete genome sequence of Halanaeroarchaeum sulfurireducens type strain M27-SA2, a sulfate-reducer haloarchaeon from marine anoxic lake Medee.</title>
        <authorList>
            <person name="Messina E."/>
            <person name="Kublanov I.V."/>
            <person name="Toshchakov S."/>
            <person name="Arcadi E."/>
            <person name="La Spada G."/>
            <person name="La Cono V."/>
            <person name="Yakimov M.M."/>
        </authorList>
    </citation>
    <scope>NUCLEOTIDE SEQUENCE [LARGE SCALE GENOMIC DNA]</scope>
    <source>
        <strain evidence="5">M27-SA2</strain>
    </source>
</reference>
<organism evidence="3 6">
    <name type="scientific">Halanaeroarchaeum sulfurireducens</name>
    <dbReference type="NCBI Taxonomy" id="1604004"/>
    <lineage>
        <taxon>Archaea</taxon>
        <taxon>Methanobacteriati</taxon>
        <taxon>Methanobacteriota</taxon>
        <taxon>Stenosarchaea group</taxon>
        <taxon>Halobacteria</taxon>
        <taxon>Halobacteriales</taxon>
        <taxon>Halobacteriaceae</taxon>
        <taxon>Halanaeroarchaeum</taxon>
    </lineage>
</organism>
<dbReference type="Gene3D" id="3.40.50.620">
    <property type="entry name" value="HUPs"/>
    <property type="match status" value="1"/>
</dbReference>
<dbReference type="PRINTS" id="PR01438">
    <property type="entry name" value="UNVRSLSTRESS"/>
</dbReference>
<dbReference type="HOGENOM" id="CLU_049301_11_0_2"/>
<name>A0A0F7PD33_9EURY</name>
<proteinExistence type="inferred from homology"/>
<accession>A0A0F7PD33</accession>
<dbReference type="InterPro" id="IPR006016">
    <property type="entry name" value="UspA"/>
</dbReference>
<evidence type="ECO:0000313" key="5">
    <source>
        <dbReference type="Proteomes" id="UP000060390"/>
    </source>
</evidence>
<dbReference type="OrthoDB" id="105697at2157"/>
<dbReference type="Proteomes" id="UP000060390">
    <property type="component" value="Chromosome"/>
</dbReference>
<reference evidence="4 5" key="3">
    <citation type="journal article" date="2016" name="Stand. Genomic Sci.">
        <title>Complete genome sequence of 'Halanaeroarchaeum sulfurireducens' M27-SA2, a sulfur-reducing and acetate-oxidizing haloarchaeon from the deep-sea hypersaline anoxic lake Medee.</title>
        <authorList>
            <person name="Messina E."/>
            <person name="Sorokin D.Y."/>
            <person name="Kublanov I.V."/>
            <person name="Toshchakov S."/>
            <person name="Lopatina A."/>
            <person name="Arcadi E."/>
            <person name="Smedile F."/>
            <person name="La Spada G."/>
            <person name="La Cono V."/>
            <person name="Yakimov M.M."/>
        </authorList>
    </citation>
    <scope>NUCLEOTIDE SEQUENCE [LARGE SCALE GENOMIC DNA]</scope>
    <source>
        <strain evidence="4 5">M27-SA2</strain>
    </source>
</reference>
<dbReference type="CDD" id="cd00293">
    <property type="entry name" value="USP-like"/>
    <property type="match status" value="1"/>
</dbReference>
<dbReference type="PANTHER" id="PTHR46268">
    <property type="entry name" value="STRESS RESPONSE PROTEIN NHAX"/>
    <property type="match status" value="1"/>
</dbReference>
<dbReference type="KEGG" id="hsu:HLASF_0737"/>
<reference evidence="3 6" key="1">
    <citation type="journal article" date="2015" name="ISME J.">
        <title>Elemental sulfur and acetate can support life of a novel strictly anaerobic haloarchaeon.</title>
        <authorList>
            <person name="Sorokin D.Y."/>
            <person name="Kublanov I.V."/>
            <person name="Gavrilov S.N."/>
            <person name="Rojo D."/>
            <person name="Roman P."/>
            <person name="Golyshin P.N."/>
            <person name="Slepak V.Z."/>
            <person name="Smedile F."/>
            <person name="Ferrer M."/>
            <person name="Messina E."/>
            <person name="La Cono V."/>
            <person name="Yakimov M.M."/>
        </authorList>
    </citation>
    <scope>NUCLEOTIDE SEQUENCE [LARGE SCALE GENOMIC DNA]</scope>
    <source>
        <strain evidence="3 6">HSR2</strain>
    </source>
</reference>
<evidence type="ECO:0000259" key="2">
    <source>
        <dbReference type="Pfam" id="PF00582"/>
    </source>
</evidence>
<comment type="similarity">
    <text evidence="1">Belongs to the universal stress protein A family.</text>
</comment>
<evidence type="ECO:0000313" key="6">
    <source>
        <dbReference type="Proteomes" id="UP000069906"/>
    </source>
</evidence>
<dbReference type="GeneID" id="26010098"/>
<evidence type="ECO:0000313" key="3">
    <source>
        <dbReference type="EMBL" id="AKH97233.1"/>
    </source>
</evidence>
<dbReference type="InterPro" id="IPR006015">
    <property type="entry name" value="Universal_stress_UspA"/>
</dbReference>
<evidence type="ECO:0000256" key="1">
    <source>
        <dbReference type="ARBA" id="ARBA00008791"/>
    </source>
</evidence>
<dbReference type="AlphaFoldDB" id="A0A0F7PD33"/>
<dbReference type="SUPFAM" id="SSF52402">
    <property type="entry name" value="Adenine nucleotide alpha hydrolases-like"/>
    <property type="match status" value="1"/>
</dbReference>
<gene>
    <name evidence="3" type="primary">uspA13</name>
    <name evidence="4" type="ORF">HLASA_0734</name>
    <name evidence="3" type="ORF">HLASF_0737</name>
</gene>
<dbReference type="EMBL" id="CP008874">
    <property type="protein sequence ID" value="AKH97233.1"/>
    <property type="molecule type" value="Genomic_DNA"/>
</dbReference>